<feature type="domain" description="RNA ligase" evidence="1">
    <location>
        <begin position="48"/>
        <end position="258"/>
    </location>
</feature>
<dbReference type="InParanoid" id="A0A0V0R316"/>
<reference evidence="3 4" key="1">
    <citation type="journal article" date="2015" name="Sci. Rep.">
        <title>Genome of the facultative scuticociliatosis pathogen Pseudocohnilembus persalinus provides insight into its virulence through horizontal gene transfer.</title>
        <authorList>
            <person name="Xiong J."/>
            <person name="Wang G."/>
            <person name="Cheng J."/>
            <person name="Tian M."/>
            <person name="Pan X."/>
            <person name="Warren A."/>
            <person name="Jiang C."/>
            <person name="Yuan D."/>
            <person name="Miao W."/>
        </authorList>
    </citation>
    <scope>NUCLEOTIDE SEQUENCE [LARGE SCALE GENOMIC DNA]</scope>
    <source>
        <strain evidence="3">36N120E</strain>
    </source>
</reference>
<feature type="domain" description="RNA ligase 2 C-terminal" evidence="2">
    <location>
        <begin position="286"/>
        <end position="361"/>
    </location>
</feature>
<dbReference type="Gene3D" id="3.30.1490.70">
    <property type="match status" value="1"/>
</dbReference>
<evidence type="ECO:0000313" key="3">
    <source>
        <dbReference type="EMBL" id="KRX08714.1"/>
    </source>
</evidence>
<accession>A0A0V0R316</accession>
<comment type="caution">
    <text evidence="3">The sequence shown here is derived from an EMBL/GenBank/DDBJ whole genome shotgun (WGS) entry which is preliminary data.</text>
</comment>
<proteinExistence type="predicted"/>
<sequence length="401" mass="47895">MEEHNNDNNFIFNKYSSIENLNTKPYEKMMDYFQEQLKLQNLTVDDLEWVMSEKIHGANFSFLIKKDKQNQDNLLIQCASRNGILQPGQNFNNYEILLEKLEKQLYQFFDQVEKINKAKGYITIQVQIFGEIYGGFYQHQNVQKIPKRSKVQKGVYYSPDIEFQAFDCKVTKYQENQLKNETNQYMSFKELEEFCNKTDFPFIGILKKGKFKELIKFNADQFESQVYLKFNLPKIENNIAEGVVLRPYNFGHEPLIKIKSEKYKEKSVLKQEQEREFSNYLDENKDIKQKFQEILQFLNENRLNSVLSKLTDDFKKRKNSVKIAKLLIKDAKEDFAKEASENQQFLENYDEEYLIKQKNSKQIQKDEKNNNFIKQLKAVLNKNASELVTFYFEQLELEQQK</sequence>
<evidence type="ECO:0000313" key="4">
    <source>
        <dbReference type="Proteomes" id="UP000054937"/>
    </source>
</evidence>
<dbReference type="EMBL" id="LDAU01000058">
    <property type="protein sequence ID" value="KRX08714.1"/>
    <property type="molecule type" value="Genomic_DNA"/>
</dbReference>
<gene>
    <name evidence="3" type="ORF">PPERSA_08025</name>
</gene>
<dbReference type="OMA" id="CPHYDFY"/>
<evidence type="ECO:0000259" key="1">
    <source>
        <dbReference type="Pfam" id="PF09414"/>
    </source>
</evidence>
<dbReference type="InterPro" id="IPR021122">
    <property type="entry name" value="RNA_ligase_dom_REL/Rnl2"/>
</dbReference>
<dbReference type="InterPro" id="IPR041948">
    <property type="entry name" value="Rnl1/2_C_sf"/>
</dbReference>
<name>A0A0V0R316_PSEPJ</name>
<protein>
    <recommendedName>
        <fullName evidence="5">RNA ligase domain-containing protein</fullName>
    </recommendedName>
</protein>
<dbReference type="InterPro" id="IPR040609">
    <property type="entry name" value="Rnl2_C"/>
</dbReference>
<dbReference type="Pfam" id="PF09414">
    <property type="entry name" value="RNA_ligase"/>
    <property type="match status" value="1"/>
</dbReference>
<dbReference type="OrthoDB" id="6142248at2759"/>
<dbReference type="AlphaFoldDB" id="A0A0V0R316"/>
<evidence type="ECO:0008006" key="5">
    <source>
        <dbReference type="Google" id="ProtNLM"/>
    </source>
</evidence>
<dbReference type="Proteomes" id="UP000054937">
    <property type="component" value="Unassembled WGS sequence"/>
</dbReference>
<keyword evidence="4" id="KW-1185">Reference proteome</keyword>
<dbReference type="SUPFAM" id="SSF56091">
    <property type="entry name" value="DNA ligase/mRNA capping enzyme, catalytic domain"/>
    <property type="match status" value="1"/>
</dbReference>
<dbReference type="Gene3D" id="3.30.470.30">
    <property type="entry name" value="DNA ligase/mRNA capping enzyme"/>
    <property type="match status" value="1"/>
</dbReference>
<evidence type="ECO:0000259" key="2">
    <source>
        <dbReference type="Pfam" id="PF18043"/>
    </source>
</evidence>
<dbReference type="Pfam" id="PF18043">
    <property type="entry name" value="T4_Rnl2_C"/>
    <property type="match status" value="1"/>
</dbReference>
<dbReference type="Gene3D" id="1.10.10.1810">
    <property type="entry name" value="RNA ligase"/>
    <property type="match status" value="1"/>
</dbReference>
<organism evidence="3 4">
    <name type="scientific">Pseudocohnilembus persalinus</name>
    <name type="common">Ciliate</name>
    <dbReference type="NCBI Taxonomy" id="266149"/>
    <lineage>
        <taxon>Eukaryota</taxon>
        <taxon>Sar</taxon>
        <taxon>Alveolata</taxon>
        <taxon>Ciliophora</taxon>
        <taxon>Intramacronucleata</taxon>
        <taxon>Oligohymenophorea</taxon>
        <taxon>Scuticociliatia</taxon>
        <taxon>Philasterida</taxon>
        <taxon>Pseudocohnilembidae</taxon>
        <taxon>Pseudocohnilembus</taxon>
    </lineage>
</organism>